<dbReference type="AlphaFoldDB" id="A0A286RIT3"/>
<protein>
    <submittedName>
        <fullName evidence="2">Uncharacterized protein</fullName>
    </submittedName>
</protein>
<evidence type="ECO:0000256" key="1">
    <source>
        <dbReference type="SAM" id="MobiDB-lite"/>
    </source>
</evidence>
<sequence length="59" mass="7015">MSEEKKQPQENDRKGQEQGFEGIPRERMLELVRHVAEIQRYQKAHGLEDKGDPPEEKKR</sequence>
<proteinExistence type="predicted"/>
<evidence type="ECO:0000313" key="3">
    <source>
        <dbReference type="Proteomes" id="UP000215086"/>
    </source>
</evidence>
<dbReference type="KEGG" id="ttf:THTE_3261"/>
<evidence type="ECO:0000313" key="2">
    <source>
        <dbReference type="EMBL" id="ASV75863.1"/>
    </source>
</evidence>
<dbReference type="Proteomes" id="UP000215086">
    <property type="component" value="Chromosome"/>
</dbReference>
<name>A0A286RIT3_9BACT</name>
<dbReference type="EMBL" id="CP018477">
    <property type="protein sequence ID" value="ASV75863.1"/>
    <property type="molecule type" value="Genomic_DNA"/>
</dbReference>
<keyword evidence="3" id="KW-1185">Reference proteome</keyword>
<feature type="compositionally biased region" description="Basic and acidic residues" evidence="1">
    <location>
        <begin position="1"/>
        <end position="16"/>
    </location>
</feature>
<accession>A0A286RIT3</accession>
<feature type="region of interest" description="Disordered" evidence="1">
    <location>
        <begin position="1"/>
        <end position="25"/>
    </location>
</feature>
<reference evidence="2 3" key="1">
    <citation type="journal article" name="Front. Microbiol.">
        <title>Sugar Metabolism of the First Thermophilic Planctomycete Thermogutta terrifontis: Comparative Genomic and Transcriptomic Approaches.</title>
        <authorList>
            <person name="Elcheninov A.G."/>
            <person name="Menzel P."/>
            <person name="Gudbergsdottir S.R."/>
            <person name="Slesarev A.I."/>
            <person name="Kadnikov V.V."/>
            <person name="Krogh A."/>
            <person name="Bonch-Osmolovskaya E.A."/>
            <person name="Peng X."/>
            <person name="Kublanov I.V."/>
        </authorList>
    </citation>
    <scope>NUCLEOTIDE SEQUENCE [LARGE SCALE GENOMIC DNA]</scope>
    <source>
        <strain evidence="2 3">R1</strain>
    </source>
</reference>
<dbReference type="RefSeq" id="WP_095415789.1">
    <property type="nucleotide sequence ID" value="NZ_CP018477.1"/>
</dbReference>
<gene>
    <name evidence="2" type="ORF">THTE_3261</name>
</gene>
<organism evidence="2 3">
    <name type="scientific">Thermogutta terrifontis</name>
    <dbReference type="NCBI Taxonomy" id="1331910"/>
    <lineage>
        <taxon>Bacteria</taxon>
        <taxon>Pseudomonadati</taxon>
        <taxon>Planctomycetota</taxon>
        <taxon>Planctomycetia</taxon>
        <taxon>Pirellulales</taxon>
        <taxon>Thermoguttaceae</taxon>
        <taxon>Thermogutta</taxon>
    </lineage>
</organism>